<evidence type="ECO:0000313" key="1">
    <source>
        <dbReference type="EMBL" id="TCK03469.1"/>
    </source>
</evidence>
<protein>
    <submittedName>
        <fullName evidence="1">Uncharacterized protein</fullName>
    </submittedName>
</protein>
<comment type="caution">
    <text evidence="1">The sequence shown here is derived from an EMBL/GenBank/DDBJ whole genome shotgun (WGS) entry which is preliminary data.</text>
</comment>
<reference evidence="1 2" key="1">
    <citation type="submission" date="2019-03" db="EMBL/GenBank/DDBJ databases">
        <title>Genomic Encyclopedia of Archaeal and Bacterial Type Strains, Phase II (KMG-II): from individual species to whole genera.</title>
        <authorList>
            <person name="Goeker M."/>
        </authorList>
    </citation>
    <scope>NUCLEOTIDE SEQUENCE [LARGE SCALE GENOMIC DNA]</scope>
    <source>
        <strain evidence="1 2">DSM 24425</strain>
    </source>
</reference>
<evidence type="ECO:0000313" key="2">
    <source>
        <dbReference type="Proteomes" id="UP000295777"/>
    </source>
</evidence>
<dbReference type="EMBL" id="SMFV01000005">
    <property type="protein sequence ID" value="TCK03469.1"/>
    <property type="molecule type" value="Genomic_DNA"/>
</dbReference>
<dbReference type="OrthoDB" id="9825584at2"/>
<dbReference type="Proteomes" id="UP000295777">
    <property type="component" value="Unassembled WGS sequence"/>
</dbReference>
<name>A0A4R1GCP1_9BACT</name>
<gene>
    <name evidence="1" type="ORF">CLV27_1547</name>
</gene>
<organism evidence="1 2">
    <name type="scientific">Phorcysia thermohydrogeniphila</name>
    <dbReference type="NCBI Taxonomy" id="936138"/>
    <lineage>
        <taxon>Bacteria</taxon>
        <taxon>Pseudomonadati</taxon>
        <taxon>Aquificota</taxon>
        <taxon>Aquificia</taxon>
        <taxon>Desulfurobacteriales</taxon>
        <taxon>Desulfurobacteriaceae</taxon>
        <taxon>Phorcysia</taxon>
    </lineage>
</organism>
<dbReference type="AlphaFoldDB" id="A0A4R1GCP1"/>
<sequence length="249" mass="29149">MEVCENIGKNGQIYFYSEFCGSFSRSLHGFFVKAVKAFAGVSMNFVRKYDDFPFVYGEKALPSVLIPAFKEASDSGIVFSEYPVDRKKVISRIRNEKDNCKLGRVDYLVFHKGKEILIETKLSWVSYNSLMKEKGIVKRHVKLLGRALEQIRSIKWGKEEESEKVAFMVVPVYYPSNTIEDFKKNIDSTLGEKLFEESYHELLAYIKNFLSEFQPFVGYWVVPTPHEYYIEWERRFEAYPYVFFIGGRV</sequence>
<proteinExistence type="predicted"/>
<accession>A0A4R1GCP1</accession>
<keyword evidence="2" id="KW-1185">Reference proteome</keyword>
<dbReference type="RefSeq" id="WP_132527471.1">
    <property type="nucleotide sequence ID" value="NZ_SMFV01000005.1"/>
</dbReference>